<dbReference type="Proteomes" id="UP000240638">
    <property type="component" value="Unassembled WGS sequence"/>
</dbReference>
<dbReference type="Gene3D" id="3.40.1000.10">
    <property type="entry name" value="Mog1/PsbP, alpha/beta/alpha sandwich"/>
    <property type="match status" value="1"/>
</dbReference>
<evidence type="ECO:0000313" key="1">
    <source>
        <dbReference type="EMBL" id="PTB21209.1"/>
    </source>
</evidence>
<dbReference type="RefSeq" id="WP_107150449.1">
    <property type="nucleotide sequence ID" value="NZ_PYUC01000004.1"/>
</dbReference>
<reference evidence="1 2" key="1">
    <citation type="submission" date="2018-03" db="EMBL/GenBank/DDBJ databases">
        <title>Whole genome analyses suggest that Burkholderia sensu lato contains two further novel genera in the rhizoxinica-symbiotica group Mycetohabitans gen. nov., and Trinickia gen. nov.: implications for the evolution of diazotrophy and nodulation in the Burkholderiaceae.</title>
        <authorList>
            <person name="Estrada De Los Santos P."/>
            <person name="Palmer M."/>
            <person name="Chavez-Ramirez B."/>
            <person name="Steenkamp E.T."/>
            <person name="Hirsch A.M."/>
            <person name="Manyaka P."/>
            <person name="Maluk M."/>
            <person name="Lafos M."/>
            <person name="Crook M."/>
            <person name="Gross E."/>
            <person name="Simon M.F."/>
            <person name="Bueno Dos Reis Junior F."/>
            <person name="Poole P.S."/>
            <person name="Venter S.N."/>
            <person name="James E.K."/>
        </authorList>
    </citation>
    <scope>NUCLEOTIDE SEQUENCE [LARGE SCALE GENOMIC DNA]</scope>
    <source>
        <strain evidence="1 2">JPY-366</strain>
    </source>
</reference>
<evidence type="ECO:0000313" key="2">
    <source>
        <dbReference type="Proteomes" id="UP000240638"/>
    </source>
</evidence>
<name>A0A2T3XXH6_9BURK</name>
<dbReference type="Pfam" id="PF08786">
    <property type="entry name" value="DcrB"/>
    <property type="match status" value="1"/>
</dbReference>
<dbReference type="InterPro" id="IPR016123">
    <property type="entry name" value="Mog1/PsbP_a/b/a-sand"/>
</dbReference>
<dbReference type="EMBL" id="PYUC01000004">
    <property type="protein sequence ID" value="PTB21209.1"/>
    <property type="molecule type" value="Genomic_DNA"/>
</dbReference>
<accession>A0A2T3XXH6</accession>
<comment type="caution">
    <text evidence="1">The sequence shown here is derived from an EMBL/GenBank/DDBJ whole genome shotgun (WGS) entry which is preliminary data.</text>
</comment>
<protein>
    <submittedName>
        <fullName evidence="1">DUF1795 domain-containing protein</fullName>
    </submittedName>
</protein>
<dbReference type="AlphaFoldDB" id="A0A2T3XXH6"/>
<organism evidence="1 2">
    <name type="scientific">Trinickia symbiotica</name>
    <dbReference type="NCBI Taxonomy" id="863227"/>
    <lineage>
        <taxon>Bacteria</taxon>
        <taxon>Pseudomonadati</taxon>
        <taxon>Pseudomonadota</taxon>
        <taxon>Betaproteobacteria</taxon>
        <taxon>Burkholderiales</taxon>
        <taxon>Burkholderiaceae</taxon>
        <taxon>Trinickia</taxon>
    </lineage>
</organism>
<gene>
    <name evidence="1" type="ORF">C9I57_09945</name>
</gene>
<dbReference type="InterPro" id="IPR014894">
    <property type="entry name" value="DcrB/EagT6"/>
</dbReference>
<proteinExistence type="predicted"/>
<dbReference type="SUPFAM" id="SSF55724">
    <property type="entry name" value="Mog1p/PsbP-like"/>
    <property type="match status" value="1"/>
</dbReference>
<sequence length="145" mass="15697">MDYAINEGTFTLPDTAVDRTVNAILVNLGPGGLSLVVSREALQVEESEEAFIDRQLRAAARQVPSLKELARRAVTVGVEKLPGTQIDLVLEQSGATLHQLQTVFRVGGDRMVVMTLTCAKPLDAEQSTFAQEMLDSFAPRSRAIG</sequence>